<dbReference type="OrthoDB" id="3207600at2759"/>
<keyword evidence="2" id="KW-1185">Reference proteome</keyword>
<name>A0A8H4ATY0_GIGMA</name>
<organism evidence="1 2">
    <name type="scientific">Gigaspora margarita</name>
    <dbReference type="NCBI Taxonomy" id="4874"/>
    <lineage>
        <taxon>Eukaryota</taxon>
        <taxon>Fungi</taxon>
        <taxon>Fungi incertae sedis</taxon>
        <taxon>Mucoromycota</taxon>
        <taxon>Glomeromycotina</taxon>
        <taxon>Glomeromycetes</taxon>
        <taxon>Diversisporales</taxon>
        <taxon>Gigasporaceae</taxon>
        <taxon>Gigaspora</taxon>
    </lineage>
</organism>
<dbReference type="Proteomes" id="UP000439903">
    <property type="component" value="Unassembled WGS sequence"/>
</dbReference>
<dbReference type="EMBL" id="WTPW01000232">
    <property type="protein sequence ID" value="KAF0532414.1"/>
    <property type="molecule type" value="Genomic_DNA"/>
</dbReference>
<evidence type="ECO:0000313" key="1">
    <source>
        <dbReference type="EMBL" id="KAF0532414.1"/>
    </source>
</evidence>
<accession>A0A8H4ATY0</accession>
<proteinExistence type="predicted"/>
<sequence length="402" mass="46192">MPKQKTNQESCSIYNCNKESTIFRNLTDNAFAKALATGTLQQYSYLQIDQQICNAHYMEIVENAWSNYRKNYQNNIGLNNIVENNNFINPLCNLHNMHANQFKLELGLYLAACGASCETINTLINTGISVTNKTVYNNKKKLLHNIHQKLKNILLKIPDNTNLSEAAHLATSMCKKIEQCGPVPVIFNGISVHNLVNIDAAIICEQLINKYQGLFDLSYSQLIADWPGQLFIRRAITHLNKNNSKAQIPSEVISFVPMLGPLHKFNNRKFGALCKFTEYQAIIDLLDNIIPAVLDIYAVLFRLGSFDEYLETNFHIWTFALRWKHKNYNKALYRIRASTTCKDNANNIQKQAYLLDANKHSAFKEAFMNTKLYPYSPSELDFLTNKICLFLLQQFQIVFEEY</sequence>
<comment type="caution">
    <text evidence="1">The sequence shown here is derived from an EMBL/GenBank/DDBJ whole genome shotgun (WGS) entry which is preliminary data.</text>
</comment>
<dbReference type="AlphaFoldDB" id="A0A8H4ATY0"/>
<gene>
    <name evidence="1" type="ORF">F8M41_011279</name>
</gene>
<evidence type="ECO:0000313" key="2">
    <source>
        <dbReference type="Proteomes" id="UP000439903"/>
    </source>
</evidence>
<reference evidence="1 2" key="1">
    <citation type="journal article" date="2019" name="Environ. Microbiol.">
        <title>At the nexus of three kingdoms: the genome of the mycorrhizal fungus Gigaspora margarita provides insights into plant, endobacterial and fungal interactions.</title>
        <authorList>
            <person name="Venice F."/>
            <person name="Ghignone S."/>
            <person name="Salvioli di Fossalunga A."/>
            <person name="Amselem J."/>
            <person name="Novero M."/>
            <person name="Xianan X."/>
            <person name="Sedzielewska Toro K."/>
            <person name="Morin E."/>
            <person name="Lipzen A."/>
            <person name="Grigoriev I.V."/>
            <person name="Henrissat B."/>
            <person name="Martin F.M."/>
            <person name="Bonfante P."/>
        </authorList>
    </citation>
    <scope>NUCLEOTIDE SEQUENCE [LARGE SCALE GENOMIC DNA]</scope>
    <source>
        <strain evidence="1 2">BEG34</strain>
    </source>
</reference>
<protein>
    <submittedName>
        <fullName evidence="1">Uncharacterized protein</fullName>
    </submittedName>
</protein>